<dbReference type="GeneID" id="111084965"/>
<proteinExistence type="predicted"/>
<keyword evidence="1" id="KW-0732">Signal</keyword>
<accession>A0ABM1S186</accession>
<protein>
    <submittedName>
        <fullName evidence="3">Uncharacterized protein LOC111084965</fullName>
    </submittedName>
</protein>
<gene>
    <name evidence="3" type="primary">LOC111084965</name>
</gene>
<name>A0ABM1S186_LIMPO</name>
<evidence type="ECO:0000313" key="2">
    <source>
        <dbReference type="Proteomes" id="UP000694941"/>
    </source>
</evidence>
<feature type="chain" id="PRO_5045469530" evidence="1">
    <location>
        <begin position="19"/>
        <end position="141"/>
    </location>
</feature>
<evidence type="ECO:0000313" key="3">
    <source>
        <dbReference type="RefSeq" id="XP_022237391.1"/>
    </source>
</evidence>
<dbReference type="Proteomes" id="UP000694941">
    <property type="component" value="Unplaced"/>
</dbReference>
<feature type="signal peptide" evidence="1">
    <location>
        <begin position="1"/>
        <end position="18"/>
    </location>
</feature>
<keyword evidence="2" id="KW-1185">Reference proteome</keyword>
<sequence>MKTFVVAACVFLISVAYAVPQRYGYDSQLYVHPQPPYGAYGHSQAGAYAGQTAYGVPQAGVYAQTKPAHDQSYGNSQSYGREMHYSIHDPHTKSHMQVKEMHVKMDRKMNSKEAEEALHDIMGSMHGGEEGFKDFLSSIGF</sequence>
<organism evidence="2 3">
    <name type="scientific">Limulus polyphemus</name>
    <name type="common">Atlantic horseshoe crab</name>
    <dbReference type="NCBI Taxonomy" id="6850"/>
    <lineage>
        <taxon>Eukaryota</taxon>
        <taxon>Metazoa</taxon>
        <taxon>Ecdysozoa</taxon>
        <taxon>Arthropoda</taxon>
        <taxon>Chelicerata</taxon>
        <taxon>Merostomata</taxon>
        <taxon>Xiphosura</taxon>
        <taxon>Limulidae</taxon>
        <taxon>Limulus</taxon>
    </lineage>
</organism>
<evidence type="ECO:0000256" key="1">
    <source>
        <dbReference type="SAM" id="SignalP"/>
    </source>
</evidence>
<dbReference type="RefSeq" id="XP_022237391.1">
    <property type="nucleotide sequence ID" value="XM_022381683.1"/>
</dbReference>
<reference evidence="3" key="1">
    <citation type="submission" date="2025-08" db="UniProtKB">
        <authorList>
            <consortium name="RefSeq"/>
        </authorList>
    </citation>
    <scope>IDENTIFICATION</scope>
    <source>
        <tissue evidence="3">Muscle</tissue>
    </source>
</reference>